<keyword evidence="2" id="KW-0132">Cell division</keyword>
<dbReference type="AlphaFoldDB" id="A0A6J0JB58"/>
<dbReference type="GO" id="GO:0051301">
    <property type="term" value="P:cell division"/>
    <property type="evidence" value="ECO:0007669"/>
    <property type="project" value="UniProtKB-KW"/>
</dbReference>
<name>A0A6J0JB58_RAPSA</name>
<feature type="region of interest" description="Disordered" evidence="6">
    <location>
        <begin position="65"/>
        <end position="115"/>
    </location>
</feature>
<organism evidence="9 10">
    <name type="scientific">Raphanus sativus</name>
    <name type="common">Radish</name>
    <name type="synonym">Raphanus raphanistrum var. sativus</name>
    <dbReference type="NCBI Taxonomy" id="3726"/>
    <lineage>
        <taxon>Eukaryota</taxon>
        <taxon>Viridiplantae</taxon>
        <taxon>Streptophyta</taxon>
        <taxon>Embryophyta</taxon>
        <taxon>Tracheophyta</taxon>
        <taxon>Spermatophyta</taxon>
        <taxon>Magnoliopsida</taxon>
        <taxon>eudicotyledons</taxon>
        <taxon>Gunneridae</taxon>
        <taxon>Pentapetalae</taxon>
        <taxon>rosids</taxon>
        <taxon>malvids</taxon>
        <taxon>Brassicales</taxon>
        <taxon>Brassicaceae</taxon>
        <taxon>Brassiceae</taxon>
        <taxon>Raphanus</taxon>
    </lineage>
</organism>
<feature type="domain" description="Cyclin C-terminal" evidence="8">
    <location>
        <begin position="297"/>
        <end position="414"/>
    </location>
</feature>
<dbReference type="GO" id="GO:0044772">
    <property type="term" value="P:mitotic cell cycle phase transition"/>
    <property type="evidence" value="ECO:0007669"/>
    <property type="project" value="InterPro"/>
</dbReference>
<dbReference type="SMART" id="SM01332">
    <property type="entry name" value="Cyclin_C"/>
    <property type="match status" value="1"/>
</dbReference>
<gene>
    <name evidence="10" type="primary">LOC108805349</name>
</gene>
<dbReference type="Pfam" id="PF02984">
    <property type="entry name" value="Cyclin_C"/>
    <property type="match status" value="1"/>
</dbReference>
<dbReference type="CDD" id="cd20567">
    <property type="entry name" value="CYCLIN_AtCycB-like_rpt1"/>
    <property type="match status" value="1"/>
</dbReference>
<protein>
    <submittedName>
        <fullName evidence="10">Cyclin-B2-1</fullName>
    </submittedName>
</protein>
<evidence type="ECO:0000256" key="5">
    <source>
        <dbReference type="RuleBase" id="RU000383"/>
    </source>
</evidence>
<dbReference type="InterPro" id="IPR004367">
    <property type="entry name" value="Cyclin_C-dom"/>
</dbReference>
<dbReference type="RefSeq" id="XP_018432873.1">
    <property type="nucleotide sequence ID" value="XM_018577371.2"/>
</dbReference>
<dbReference type="InterPro" id="IPR013763">
    <property type="entry name" value="Cyclin-like_dom"/>
</dbReference>
<dbReference type="FunFam" id="1.10.472.10:FF:000032">
    <property type="entry name" value="G2/mitotic-specific cyclin-1"/>
    <property type="match status" value="1"/>
</dbReference>
<evidence type="ECO:0000256" key="2">
    <source>
        <dbReference type="ARBA" id="ARBA00022618"/>
    </source>
</evidence>
<dbReference type="KEGG" id="rsz:108805349"/>
<feature type="domain" description="Cyclin-like" evidence="7">
    <location>
        <begin position="301"/>
        <end position="383"/>
    </location>
</feature>
<dbReference type="CDD" id="cd20511">
    <property type="entry name" value="CYCLIN_AtCycB-like_rpt2"/>
    <property type="match status" value="1"/>
</dbReference>
<feature type="compositionally biased region" description="Basic and acidic residues" evidence="6">
    <location>
        <begin position="65"/>
        <end position="79"/>
    </location>
</feature>
<dbReference type="InterPro" id="IPR006671">
    <property type="entry name" value="Cyclin_N"/>
</dbReference>
<dbReference type="InterPro" id="IPR036915">
    <property type="entry name" value="Cyclin-like_sf"/>
</dbReference>
<feature type="compositionally biased region" description="Basic and acidic residues" evidence="6">
    <location>
        <begin position="86"/>
        <end position="100"/>
    </location>
</feature>
<dbReference type="Pfam" id="PF00134">
    <property type="entry name" value="Cyclin_N"/>
    <property type="match status" value="1"/>
</dbReference>
<reference evidence="9" key="1">
    <citation type="journal article" date="2019" name="Database">
        <title>The radish genome database (RadishGD): an integrated information resource for radish genomics.</title>
        <authorList>
            <person name="Yu H.J."/>
            <person name="Baek S."/>
            <person name="Lee Y.J."/>
            <person name="Cho A."/>
            <person name="Mun J.H."/>
        </authorList>
    </citation>
    <scope>NUCLEOTIDE SEQUENCE [LARGE SCALE GENOMIC DNA]</scope>
    <source>
        <strain evidence="9">cv. WK10039</strain>
    </source>
</reference>
<dbReference type="Proteomes" id="UP000504610">
    <property type="component" value="Chromosome 5"/>
</dbReference>
<keyword evidence="3 5" id="KW-0195">Cyclin</keyword>
<sequence length="419" mass="48351">MVNSCENNIVVGQHTTTTILQDETRSRKFGQETKRRVLGVINQNLVGARRYPCVVNKRVNLSKKEEEEGCQKKKLDHPLRSSVTRSRVEEEPLCQNEEKKKLKPTVPSANEEEATLDQPMPMSLEKPYTEADDPMEEVEMEDVVVEEPILDIDVSDAKNSLAAVEYVQDLYAFHRQMERFSCVPVDYMMQQIDLNEKMRAILIDWLIEVHDKFDLMNETLFLTVNLIDRFLSKKAVLRKKLQLVGLVALFLACKYEEVSVPLVEDLVLISDRAYARTDVLHMEKMMLSTLQFNVSLPTQYPFLRRFLKAAQADKKCEVLASFLIELALVEYEMLRFPPSLLAATAVYTAQCTLDGFRKWNRTCEFHSHYSENQLMECCRKMVSLHQRAATGKLTGVYRKYSTFKFGYIAKCEAAHFIVS</sequence>
<evidence type="ECO:0000313" key="10">
    <source>
        <dbReference type="RefSeq" id="XP_018432873.1"/>
    </source>
</evidence>
<dbReference type="GO" id="GO:0010332">
    <property type="term" value="P:response to gamma radiation"/>
    <property type="evidence" value="ECO:0007669"/>
    <property type="project" value="UniProtKB-ARBA"/>
</dbReference>
<evidence type="ECO:0000259" key="7">
    <source>
        <dbReference type="SMART" id="SM00385"/>
    </source>
</evidence>
<dbReference type="PANTHER" id="PTHR10177">
    <property type="entry name" value="CYCLINS"/>
    <property type="match status" value="1"/>
</dbReference>
<feature type="domain" description="Cyclin-like" evidence="7">
    <location>
        <begin position="204"/>
        <end position="288"/>
    </location>
</feature>
<evidence type="ECO:0000259" key="8">
    <source>
        <dbReference type="SMART" id="SM01332"/>
    </source>
</evidence>
<keyword evidence="9" id="KW-1185">Reference proteome</keyword>
<evidence type="ECO:0000256" key="3">
    <source>
        <dbReference type="ARBA" id="ARBA00023127"/>
    </source>
</evidence>
<proteinExistence type="inferred from homology"/>
<evidence type="ECO:0000256" key="6">
    <source>
        <dbReference type="SAM" id="MobiDB-lite"/>
    </source>
</evidence>
<comment type="similarity">
    <text evidence="1">Belongs to the cyclin family. Cyclin AB subfamily.</text>
</comment>
<evidence type="ECO:0000313" key="9">
    <source>
        <dbReference type="Proteomes" id="UP000504610"/>
    </source>
</evidence>
<dbReference type="InterPro" id="IPR046965">
    <property type="entry name" value="Cyclin_A/B-like"/>
</dbReference>
<dbReference type="InterPro" id="IPR039361">
    <property type="entry name" value="Cyclin"/>
</dbReference>
<accession>A0A6J0JB58</accession>
<evidence type="ECO:0000256" key="1">
    <source>
        <dbReference type="ARBA" id="ARBA00006955"/>
    </source>
</evidence>
<dbReference type="GO" id="GO:0016538">
    <property type="term" value="F:cyclin-dependent protein serine/threonine kinase regulator activity"/>
    <property type="evidence" value="ECO:0007669"/>
    <property type="project" value="InterPro"/>
</dbReference>
<dbReference type="Gene3D" id="1.10.472.10">
    <property type="entry name" value="Cyclin-like"/>
    <property type="match status" value="2"/>
</dbReference>
<dbReference type="SUPFAM" id="SSF47954">
    <property type="entry name" value="Cyclin-like"/>
    <property type="match status" value="2"/>
</dbReference>
<dbReference type="InterPro" id="IPR048258">
    <property type="entry name" value="Cyclins_cyclin-box"/>
</dbReference>
<dbReference type="SMART" id="SM00385">
    <property type="entry name" value="CYCLIN"/>
    <property type="match status" value="2"/>
</dbReference>
<dbReference type="OrthoDB" id="5590282at2759"/>
<dbReference type="PROSITE" id="PS00292">
    <property type="entry name" value="CYCLINS"/>
    <property type="match status" value="1"/>
</dbReference>
<evidence type="ECO:0000256" key="4">
    <source>
        <dbReference type="ARBA" id="ARBA00023306"/>
    </source>
</evidence>
<reference evidence="10" key="2">
    <citation type="submission" date="2025-08" db="UniProtKB">
        <authorList>
            <consortium name="RefSeq"/>
        </authorList>
    </citation>
    <scope>IDENTIFICATION</scope>
    <source>
        <tissue evidence="10">Leaf</tissue>
    </source>
</reference>
<keyword evidence="4" id="KW-0131">Cell cycle</keyword>
<dbReference type="PIRSF" id="PIRSF001771">
    <property type="entry name" value="Cyclin_A_B_D_E"/>
    <property type="match status" value="1"/>
</dbReference>
<dbReference type="GeneID" id="108805349"/>